<protein>
    <submittedName>
        <fullName evidence="4">Beta-1,6-galactofuranosyltransferase</fullName>
    </submittedName>
</protein>
<accession>A0A7H1MJZ6</accession>
<dbReference type="Proteomes" id="UP000516446">
    <property type="component" value="Chromosome"/>
</dbReference>
<dbReference type="OMA" id="FQKSPWL"/>
<evidence type="ECO:0000313" key="4">
    <source>
        <dbReference type="EMBL" id="QNT63782.1"/>
    </source>
</evidence>
<dbReference type="AlphaFoldDB" id="A0A7H1MJZ6"/>
<feature type="domain" description="Glucosyltransferase 3-like N-terminal" evidence="2">
    <location>
        <begin position="2"/>
        <end position="161"/>
    </location>
</feature>
<dbReference type="PIRSF" id="PIRSF007023">
    <property type="entry name" value="UDP-Galf_transf"/>
    <property type="match status" value="1"/>
</dbReference>
<keyword evidence="5" id="KW-1185">Reference proteome</keyword>
<organism evidence="4 5">
    <name type="scientific">Weissella koreensis</name>
    <dbReference type="NCBI Taxonomy" id="165096"/>
    <lineage>
        <taxon>Bacteria</taxon>
        <taxon>Bacillati</taxon>
        <taxon>Bacillota</taxon>
        <taxon>Bacilli</taxon>
        <taxon>Lactobacillales</taxon>
        <taxon>Lactobacillaceae</taxon>
        <taxon>Weissella</taxon>
    </lineage>
</organism>
<sequence>MTYWITQVDDNEYVSNRASGIIANQMAADSISQIGFRRLHYPRMYASELQEMGEAARKDRLEALLSLVLPGDVVIVQYPMWTNYTQFELEYIDYLKNTRKAKIVALVWDIVSWIHDNRKRDYTVDASLWMLNRYDLVISANEKMAKRLATEGGVKTPMIAMYLSDFVYQGPLQEKKRIDQIYYVATGIDSAMIEEYQSEIPIKFIGPNWNKEKLPNYIQLLGAMNSNDIPSQLEGGFGLLYYPKTGGLKGMNHYGEYNNPMKLSLYLASGLPVITMPNTAHAQWVKDQGLGFVVDSISDIDDLIHNLSDDDYQKMVENIKPWQRAVTSGFFAKEAAIEAIRYLELGFTDRQVDVEVKK</sequence>
<proteinExistence type="predicted"/>
<dbReference type="Gene3D" id="3.40.50.2000">
    <property type="entry name" value="Glycogen Phosphorylase B"/>
    <property type="match status" value="2"/>
</dbReference>
<name>A0A7H1MJZ6_9LACO</name>
<keyword evidence="1 4" id="KW-0808">Transferase</keyword>
<evidence type="ECO:0000259" key="3">
    <source>
        <dbReference type="Pfam" id="PF26337"/>
    </source>
</evidence>
<gene>
    <name evidence="4" type="ORF">FY536_00190</name>
</gene>
<dbReference type="GO" id="GO:0016740">
    <property type="term" value="F:transferase activity"/>
    <property type="evidence" value="ECO:0007669"/>
    <property type="project" value="UniProtKB-KW"/>
</dbReference>
<dbReference type="InterPro" id="IPR058591">
    <property type="entry name" value="Gtf3_N"/>
</dbReference>
<dbReference type="RefSeq" id="WP_006845421.1">
    <property type="nucleotide sequence ID" value="NZ_CP026847.1"/>
</dbReference>
<reference evidence="4 5" key="1">
    <citation type="submission" date="2019-08" db="EMBL/GenBank/DDBJ databases">
        <authorList>
            <person name="Chang H.C."/>
            <person name="Mun S.Y."/>
        </authorList>
    </citation>
    <scope>NUCLEOTIDE SEQUENCE [LARGE SCALE GENOMIC DNA]</scope>
    <source>
        <strain evidence="4 5">SK</strain>
    </source>
</reference>
<dbReference type="SUPFAM" id="SSF53756">
    <property type="entry name" value="UDP-Glycosyltransferase/glycogen phosphorylase"/>
    <property type="match status" value="1"/>
</dbReference>
<dbReference type="EMBL" id="CP043431">
    <property type="protein sequence ID" value="QNT63782.1"/>
    <property type="molecule type" value="Genomic_DNA"/>
</dbReference>
<evidence type="ECO:0000313" key="5">
    <source>
        <dbReference type="Proteomes" id="UP000516446"/>
    </source>
</evidence>
<evidence type="ECO:0000256" key="1">
    <source>
        <dbReference type="ARBA" id="ARBA00022679"/>
    </source>
</evidence>
<dbReference type="InterPro" id="IPR058592">
    <property type="entry name" value="Gtf3_C"/>
</dbReference>
<evidence type="ECO:0000259" key="2">
    <source>
        <dbReference type="Pfam" id="PF26334"/>
    </source>
</evidence>
<feature type="domain" description="Glucosyltransferase 3-like C-terminal" evidence="3">
    <location>
        <begin position="181"/>
        <end position="339"/>
    </location>
</feature>
<dbReference type="Pfam" id="PF26337">
    <property type="entry name" value="Gtf3_C"/>
    <property type="match status" value="1"/>
</dbReference>
<dbReference type="Pfam" id="PF26334">
    <property type="entry name" value="Gtf3_N"/>
    <property type="match status" value="1"/>
</dbReference>